<dbReference type="PANTHER" id="PTHR14226:SF64">
    <property type="entry name" value="PNPLA DOMAIN-CONTAINING PROTEIN"/>
    <property type="match status" value="1"/>
</dbReference>
<feature type="active site" description="Proton acceptor" evidence="4">
    <location>
        <position position="190"/>
    </location>
</feature>
<name>A0ABU8MJM3_9PSEU</name>
<keyword evidence="2 4" id="KW-0442">Lipid degradation</keyword>
<evidence type="ECO:0000256" key="3">
    <source>
        <dbReference type="ARBA" id="ARBA00023098"/>
    </source>
</evidence>
<dbReference type="EMBL" id="JBBEGN010000002">
    <property type="protein sequence ID" value="MEJ2867133.1"/>
    <property type="molecule type" value="Genomic_DNA"/>
</dbReference>
<reference evidence="6 7" key="1">
    <citation type="submission" date="2024-03" db="EMBL/GenBank/DDBJ databases">
        <title>Actinomycetospora sp. OC33-EN08, a novel actinomycete isolated from wild orchid (Aerides multiflora).</title>
        <authorList>
            <person name="Suriyachadkun C."/>
        </authorList>
    </citation>
    <scope>NUCLEOTIDE SEQUENCE [LARGE SCALE GENOMIC DNA]</scope>
    <source>
        <strain evidence="6 7">OC33-EN08</strain>
    </source>
</reference>
<comment type="caution">
    <text evidence="6">The sequence shown here is derived from an EMBL/GenBank/DDBJ whole genome shotgun (WGS) entry which is preliminary data.</text>
</comment>
<feature type="domain" description="PNPLA" evidence="5">
    <location>
        <begin position="32"/>
        <end position="203"/>
    </location>
</feature>
<evidence type="ECO:0000313" key="7">
    <source>
        <dbReference type="Proteomes" id="UP001385809"/>
    </source>
</evidence>
<feature type="short sequence motif" description="GXSXG" evidence="4">
    <location>
        <begin position="65"/>
        <end position="69"/>
    </location>
</feature>
<evidence type="ECO:0000256" key="1">
    <source>
        <dbReference type="ARBA" id="ARBA00022801"/>
    </source>
</evidence>
<dbReference type="InterPro" id="IPR016035">
    <property type="entry name" value="Acyl_Trfase/lysoPLipase"/>
</dbReference>
<feature type="active site" description="Nucleophile" evidence="4">
    <location>
        <position position="67"/>
    </location>
</feature>
<dbReference type="Gene3D" id="3.40.1090.10">
    <property type="entry name" value="Cytosolic phospholipase A2 catalytic domain"/>
    <property type="match status" value="2"/>
</dbReference>
<evidence type="ECO:0000259" key="5">
    <source>
        <dbReference type="PROSITE" id="PS51635"/>
    </source>
</evidence>
<dbReference type="InterPro" id="IPR002641">
    <property type="entry name" value="PNPLA_dom"/>
</dbReference>
<keyword evidence="1 4" id="KW-0378">Hydrolase</keyword>
<dbReference type="RefSeq" id="WP_337693758.1">
    <property type="nucleotide sequence ID" value="NZ_JBBEGN010000002.1"/>
</dbReference>
<gene>
    <name evidence="6" type="ORF">WCD74_05110</name>
</gene>
<dbReference type="SUPFAM" id="SSF52151">
    <property type="entry name" value="FabD/lysophospholipase-like"/>
    <property type="match status" value="1"/>
</dbReference>
<dbReference type="PANTHER" id="PTHR14226">
    <property type="entry name" value="NEUROPATHY TARGET ESTERASE/SWISS CHEESE D.MELANOGASTER"/>
    <property type="match status" value="1"/>
</dbReference>
<proteinExistence type="predicted"/>
<protein>
    <submittedName>
        <fullName evidence="6">Patatin-like phospholipase family protein</fullName>
    </submittedName>
</protein>
<dbReference type="InterPro" id="IPR050301">
    <property type="entry name" value="NTE"/>
</dbReference>
<dbReference type="Pfam" id="PF01734">
    <property type="entry name" value="Patatin"/>
    <property type="match status" value="1"/>
</dbReference>
<organism evidence="6 7">
    <name type="scientific">Actinomycetospora aurantiaca</name>
    <dbReference type="NCBI Taxonomy" id="3129233"/>
    <lineage>
        <taxon>Bacteria</taxon>
        <taxon>Bacillati</taxon>
        <taxon>Actinomycetota</taxon>
        <taxon>Actinomycetes</taxon>
        <taxon>Pseudonocardiales</taxon>
        <taxon>Pseudonocardiaceae</taxon>
        <taxon>Actinomycetospora</taxon>
    </lineage>
</organism>
<sequence length="332" mass="35577">MSRRHRVLDVLAARLAEGSGPADRTDPHRVALAIEGGGSRATYSSGMVLGLERLGLARCFDAVYGASAGALAGSWLVGGQAEACCAGWWEPGLMERVTRPTRGLRGRPVVDVEYLVETVGRDVVPVDWQAIVDAEVPLHPVATDVDTGEVFDLHGTITDVDSLRLALRASANVPLLAGLPLEIHGRRLVDAAVAEPLPFHTALDQGATHVLMLRTRRADQEAIDATRLEKALVGRLGQAKVPGLVHVLGNRLENRRADDEWLARASRDGGDEDVEGPFLLEVRPPEGADTISPLETDPDRLRRGVETGCDRLRAVVEPWLGVAAPGEQKVGS</sequence>
<evidence type="ECO:0000256" key="2">
    <source>
        <dbReference type="ARBA" id="ARBA00022963"/>
    </source>
</evidence>
<evidence type="ECO:0000313" key="6">
    <source>
        <dbReference type="EMBL" id="MEJ2867133.1"/>
    </source>
</evidence>
<dbReference type="PROSITE" id="PS51635">
    <property type="entry name" value="PNPLA"/>
    <property type="match status" value="1"/>
</dbReference>
<keyword evidence="3 4" id="KW-0443">Lipid metabolism</keyword>
<keyword evidence="7" id="KW-1185">Reference proteome</keyword>
<evidence type="ECO:0000256" key="4">
    <source>
        <dbReference type="PROSITE-ProRule" id="PRU01161"/>
    </source>
</evidence>
<comment type="caution">
    <text evidence="4">Lacks conserved residue(s) required for the propagation of feature annotation.</text>
</comment>
<dbReference type="Proteomes" id="UP001385809">
    <property type="component" value="Unassembled WGS sequence"/>
</dbReference>
<accession>A0ABU8MJM3</accession>